<reference evidence="1 2" key="1">
    <citation type="submission" date="2007-10" db="EMBL/GenBank/DDBJ databases">
        <title>Complete sequence of Caldivirga maquilingensis IC-167.</title>
        <authorList>
            <consortium name="US DOE Joint Genome Institute"/>
            <person name="Copeland A."/>
            <person name="Lucas S."/>
            <person name="Lapidus A."/>
            <person name="Barry K."/>
            <person name="Glavina del Rio T."/>
            <person name="Dalin E."/>
            <person name="Tice H."/>
            <person name="Pitluck S."/>
            <person name="Saunders E."/>
            <person name="Brettin T."/>
            <person name="Bruce D."/>
            <person name="Detter J.C."/>
            <person name="Han C."/>
            <person name="Schmutz J."/>
            <person name="Larimer F."/>
            <person name="Land M."/>
            <person name="Hauser L."/>
            <person name="Kyrpides N."/>
            <person name="Ivanova N."/>
            <person name="Biddle J.F."/>
            <person name="Zhang Z."/>
            <person name="Fitz-Gibbon S.T."/>
            <person name="Lowe T.M."/>
            <person name="Saltikov C."/>
            <person name="House C.H."/>
            <person name="Richardson P."/>
        </authorList>
    </citation>
    <scope>NUCLEOTIDE SEQUENCE [LARGE SCALE GENOMIC DNA]</scope>
    <source>
        <strain evidence="2">ATCC 700844 / DSM 13496 / JCM 10307 / IC-167</strain>
    </source>
</reference>
<dbReference type="eggNOG" id="arCOG12768">
    <property type="taxonomic scope" value="Archaea"/>
</dbReference>
<dbReference type="RefSeq" id="WP_012185174.1">
    <property type="nucleotide sequence ID" value="NC_009954.1"/>
</dbReference>
<dbReference type="EMBL" id="CP000852">
    <property type="protein sequence ID" value="ABW00954.1"/>
    <property type="molecule type" value="Genomic_DNA"/>
</dbReference>
<name>A8MA22_CALMQ</name>
<dbReference type="KEGG" id="cma:Cmaq_0100"/>
<keyword evidence="2" id="KW-1185">Reference proteome</keyword>
<evidence type="ECO:0000313" key="2">
    <source>
        <dbReference type="Proteomes" id="UP000001137"/>
    </source>
</evidence>
<evidence type="ECO:0000313" key="1">
    <source>
        <dbReference type="EMBL" id="ABW00954.1"/>
    </source>
</evidence>
<dbReference type="Proteomes" id="UP000001137">
    <property type="component" value="Chromosome"/>
</dbReference>
<protein>
    <recommendedName>
        <fullName evidence="3">DUF5678 domain-containing protein</fullName>
    </recommendedName>
</protein>
<dbReference type="GeneID" id="5708494"/>
<organism evidence="1 2">
    <name type="scientific">Caldivirga maquilingensis (strain ATCC 700844 / DSM 13496 / JCM 10307 / IC-167)</name>
    <dbReference type="NCBI Taxonomy" id="397948"/>
    <lineage>
        <taxon>Archaea</taxon>
        <taxon>Thermoproteota</taxon>
        <taxon>Thermoprotei</taxon>
        <taxon>Thermoproteales</taxon>
        <taxon>Thermoproteaceae</taxon>
        <taxon>Caldivirga</taxon>
    </lineage>
</organism>
<dbReference type="STRING" id="397948.Cmaq_0100"/>
<sequence>MTFLVSASDWMIKEYEAFKAKLPELLVKYRDKYVVIKDGEVQGIFESIEEAYKYALEKYGINGMFIIQKVKEERAEYFSPTHALGLDSAQVS</sequence>
<dbReference type="OrthoDB" id="374341at2157"/>
<dbReference type="AlphaFoldDB" id="A8MA22"/>
<evidence type="ECO:0008006" key="3">
    <source>
        <dbReference type="Google" id="ProtNLM"/>
    </source>
</evidence>
<dbReference type="HOGENOM" id="CLU_2406193_0_0_2"/>
<proteinExistence type="predicted"/>
<gene>
    <name evidence="1" type="ordered locus">Cmaq_0100</name>
</gene>
<accession>A8MA22</accession>